<keyword evidence="1" id="KW-0547">Nucleotide-binding</keyword>
<evidence type="ECO:0000256" key="5">
    <source>
        <dbReference type="ARBA" id="ARBA00022840"/>
    </source>
</evidence>
<dbReference type="InterPro" id="IPR010285">
    <property type="entry name" value="DNA_helicase_pif1-like_DEAD"/>
</dbReference>
<keyword evidence="3" id="KW-0378">Hydrolase</keyword>
<keyword evidence="2" id="KW-0227">DNA damage</keyword>
<evidence type="ECO:0000313" key="10">
    <source>
        <dbReference type="EMBL" id="OGG72861.1"/>
    </source>
</evidence>
<keyword evidence="8" id="KW-0413">Isomerase</keyword>
<evidence type="ECO:0000256" key="7">
    <source>
        <dbReference type="ARBA" id="ARBA00023204"/>
    </source>
</evidence>
<sequence length="536" mass="59348">MTQAEALSILKLGVNVFLTGEPGSGKTHTINRYIEWLRERRVEPSVTASTGIAATHVGGMTIHSWSGIGIKKNVSDWDVEQIASREKTARRIIEAKILIIDEISMLDAQTLESVDRVLRTLRRRPLMEEQPFGGLQVIFVGDFFQLPPVSRGSPPAGGVQFAFESEAWKALNPVVCYLSEQHRQDDGEFLELLGAVRRGAVRETHRAVLRARMKGDKKVTATRLHTHNAEADQINDESLAKVEGKSHVFHMTTRGARTLVEALKQNCLSPETLTLKEGARVMFTRNNFDMGYVNGTLGEVVGFAVNGNPIVKTKSGLRIEAVQGEWSITDGPKILAQIKQIPLRLAWAITVHKSQGMSLDAAVIDLSQAFEFGQGYVALSRVRTLEGLFLEGFNDHALMLHPSITRQDAIFRAKSDAAQKRITTIPNGERETLEKNFLRAIGARAPQPIAKKEVVEDKKAGGTGKLAAIREKFPNAGRPWSKEDDEKLTEMFGAETPMKTITKEFGRKSGAINARLAKLGLIEDDYWAKRRKSPGE</sequence>
<dbReference type="PANTHER" id="PTHR47642">
    <property type="entry name" value="ATP-DEPENDENT DNA HELICASE"/>
    <property type="match status" value="1"/>
</dbReference>
<dbReference type="InterPro" id="IPR003593">
    <property type="entry name" value="AAA+_ATPase"/>
</dbReference>
<accession>A0A1F6EGT2</accession>
<dbReference type="InterPro" id="IPR049163">
    <property type="entry name" value="Pif1-like_2B_dom"/>
</dbReference>
<dbReference type="CDD" id="cd18809">
    <property type="entry name" value="SF1_C_RecD"/>
    <property type="match status" value="1"/>
</dbReference>
<dbReference type="PANTHER" id="PTHR47642:SF5">
    <property type="entry name" value="ATP-DEPENDENT DNA HELICASE"/>
    <property type="match status" value="1"/>
</dbReference>
<dbReference type="SMART" id="SM00382">
    <property type="entry name" value="AAA"/>
    <property type="match status" value="1"/>
</dbReference>
<dbReference type="Pfam" id="PF21530">
    <property type="entry name" value="Pif1_2B_dom"/>
    <property type="match status" value="1"/>
</dbReference>
<evidence type="ECO:0000259" key="9">
    <source>
        <dbReference type="SMART" id="SM00382"/>
    </source>
</evidence>
<protein>
    <recommendedName>
        <fullName evidence="9">AAA+ ATPase domain-containing protein</fullName>
    </recommendedName>
</protein>
<name>A0A1F6EGT2_9BACT</name>
<keyword evidence="5" id="KW-0067">ATP-binding</keyword>
<evidence type="ECO:0000256" key="2">
    <source>
        <dbReference type="ARBA" id="ARBA00022763"/>
    </source>
</evidence>
<dbReference type="Proteomes" id="UP000177306">
    <property type="component" value="Unassembled WGS sequence"/>
</dbReference>
<reference evidence="10 11" key="1">
    <citation type="journal article" date="2016" name="Nat. Commun.">
        <title>Thousands of microbial genomes shed light on interconnected biogeochemical processes in an aquifer system.</title>
        <authorList>
            <person name="Anantharaman K."/>
            <person name="Brown C.T."/>
            <person name="Hug L.A."/>
            <person name="Sharon I."/>
            <person name="Castelle C.J."/>
            <person name="Probst A.J."/>
            <person name="Thomas B.C."/>
            <person name="Singh A."/>
            <person name="Wilkins M.J."/>
            <person name="Karaoz U."/>
            <person name="Brodie E.L."/>
            <person name="Williams K.H."/>
            <person name="Hubbard S.S."/>
            <person name="Banfield J.F."/>
        </authorList>
    </citation>
    <scope>NUCLEOTIDE SEQUENCE [LARGE SCALE GENOMIC DNA]</scope>
</reference>
<dbReference type="GO" id="GO:0006281">
    <property type="term" value="P:DNA repair"/>
    <property type="evidence" value="ECO:0007669"/>
    <property type="project" value="InterPro"/>
</dbReference>
<evidence type="ECO:0000313" key="11">
    <source>
        <dbReference type="Proteomes" id="UP000177306"/>
    </source>
</evidence>
<dbReference type="Gene3D" id="3.40.50.300">
    <property type="entry name" value="P-loop containing nucleotide triphosphate hydrolases"/>
    <property type="match status" value="2"/>
</dbReference>
<dbReference type="SUPFAM" id="SSF52540">
    <property type="entry name" value="P-loop containing nucleoside triphosphate hydrolases"/>
    <property type="match status" value="2"/>
</dbReference>
<feature type="domain" description="AAA+ ATPase" evidence="9">
    <location>
        <begin position="12"/>
        <end position="167"/>
    </location>
</feature>
<keyword evidence="6" id="KW-0238">DNA-binding</keyword>
<dbReference type="GO" id="GO:0003678">
    <property type="term" value="F:DNA helicase activity"/>
    <property type="evidence" value="ECO:0007669"/>
    <property type="project" value="InterPro"/>
</dbReference>
<comment type="caution">
    <text evidence="10">The sequence shown here is derived from an EMBL/GenBank/DDBJ whole genome shotgun (WGS) entry which is preliminary data.</text>
</comment>
<keyword evidence="4" id="KW-0347">Helicase</keyword>
<organism evidence="10 11">
    <name type="scientific">Candidatus Kaiserbacteria bacterium RIFCSPLOWO2_01_FULL_53_17</name>
    <dbReference type="NCBI Taxonomy" id="1798511"/>
    <lineage>
        <taxon>Bacteria</taxon>
        <taxon>Candidatus Kaiseribacteriota</taxon>
    </lineage>
</organism>
<proteinExistence type="predicted"/>
<evidence type="ECO:0000256" key="8">
    <source>
        <dbReference type="ARBA" id="ARBA00023235"/>
    </source>
</evidence>
<dbReference type="CDD" id="cd18037">
    <property type="entry name" value="DEXSc_Pif1_like"/>
    <property type="match status" value="1"/>
</dbReference>
<evidence type="ECO:0000256" key="6">
    <source>
        <dbReference type="ARBA" id="ARBA00023125"/>
    </source>
</evidence>
<dbReference type="InterPro" id="IPR051055">
    <property type="entry name" value="PIF1_helicase"/>
</dbReference>
<dbReference type="GO" id="GO:0000723">
    <property type="term" value="P:telomere maintenance"/>
    <property type="evidence" value="ECO:0007669"/>
    <property type="project" value="InterPro"/>
</dbReference>
<dbReference type="AlphaFoldDB" id="A0A1F6EGT2"/>
<gene>
    <name evidence="10" type="ORF">A3A38_04980</name>
</gene>
<evidence type="ECO:0000256" key="1">
    <source>
        <dbReference type="ARBA" id="ARBA00022741"/>
    </source>
</evidence>
<evidence type="ECO:0000256" key="3">
    <source>
        <dbReference type="ARBA" id="ARBA00022801"/>
    </source>
</evidence>
<evidence type="ECO:0000256" key="4">
    <source>
        <dbReference type="ARBA" id="ARBA00022806"/>
    </source>
</evidence>
<keyword evidence="7" id="KW-0234">DNA repair</keyword>
<dbReference type="Pfam" id="PF05970">
    <property type="entry name" value="PIF1"/>
    <property type="match status" value="1"/>
</dbReference>
<dbReference type="InterPro" id="IPR027417">
    <property type="entry name" value="P-loop_NTPase"/>
</dbReference>
<dbReference type="EMBL" id="MFLY01000027">
    <property type="protein sequence ID" value="OGG72861.1"/>
    <property type="molecule type" value="Genomic_DNA"/>
</dbReference>